<evidence type="ECO:0000313" key="6">
    <source>
        <dbReference type="Proteomes" id="UP000095709"/>
    </source>
</evidence>
<dbReference type="GeneID" id="79855703"/>
<keyword evidence="7" id="KW-1185">Reference proteome</keyword>
<reference evidence="4 7" key="2">
    <citation type="journal article" date="2020" name="Cell Host Microbe">
        <title>Functional and Genomic Variation between Human-Derived Isolates of Lachnospiraceae Reveals Inter- and Intra-Species Diversity.</title>
        <authorList>
            <person name="Sorbara M.T."/>
            <person name="Littmann E.R."/>
            <person name="Fontana E."/>
            <person name="Moody T.U."/>
            <person name="Kohout C.E."/>
            <person name="Gjonbalaj M."/>
            <person name="Eaton V."/>
            <person name="Seok R."/>
            <person name="Leiner I.M."/>
            <person name="Pamer E.G."/>
        </authorList>
    </citation>
    <scope>NUCLEOTIDE SEQUENCE [LARGE SCALE GENOMIC DNA]</scope>
    <source>
        <strain evidence="4 7">MSK.14.54</strain>
    </source>
</reference>
<evidence type="ECO:0000256" key="1">
    <source>
        <dbReference type="ARBA" id="ARBA00005397"/>
    </source>
</evidence>
<dbReference type="PANTHER" id="PTHR39161">
    <property type="entry name" value="ADAPTER PROTEIN MECA"/>
    <property type="match status" value="1"/>
</dbReference>
<dbReference type="Proteomes" id="UP000095706">
    <property type="component" value="Unassembled WGS sequence"/>
</dbReference>
<evidence type="ECO:0000313" key="7">
    <source>
        <dbReference type="Proteomes" id="UP000768180"/>
    </source>
</evidence>
<proteinExistence type="inferred from homology"/>
<dbReference type="PANTHER" id="PTHR39161:SF1">
    <property type="entry name" value="ADAPTER PROTEIN MECA 1"/>
    <property type="match status" value="1"/>
</dbReference>
<dbReference type="InterPro" id="IPR038471">
    <property type="entry name" value="MecA_C_sf"/>
</dbReference>
<dbReference type="Gene3D" id="3.30.70.1950">
    <property type="match status" value="1"/>
</dbReference>
<evidence type="ECO:0000313" key="2">
    <source>
        <dbReference type="EMBL" id="CUO57262.1"/>
    </source>
</evidence>
<dbReference type="OrthoDB" id="2085234at2"/>
<dbReference type="EMBL" id="CYYV01000010">
    <property type="protein sequence ID" value="CUO57262.1"/>
    <property type="molecule type" value="Genomic_DNA"/>
</dbReference>
<evidence type="ECO:0000313" key="4">
    <source>
        <dbReference type="EMBL" id="NSE16638.1"/>
    </source>
</evidence>
<evidence type="ECO:0000313" key="3">
    <source>
        <dbReference type="EMBL" id="CUP12654.1"/>
    </source>
</evidence>
<dbReference type="EMBL" id="JAAITQ010000015">
    <property type="protein sequence ID" value="NSE16638.1"/>
    <property type="molecule type" value="Genomic_DNA"/>
</dbReference>
<dbReference type="EMBL" id="CZAL01000006">
    <property type="protein sequence ID" value="CUP12654.1"/>
    <property type="molecule type" value="Genomic_DNA"/>
</dbReference>
<gene>
    <name evidence="2" type="primary">mecB</name>
    <name evidence="2" type="ORF">ERS852406_02305</name>
    <name evidence="3" type="ORF">ERS852498_01291</name>
    <name evidence="4" type="ORF">G5B05_09500</name>
</gene>
<dbReference type="InterPro" id="IPR008681">
    <property type="entry name" value="Neg-reg_MecA"/>
</dbReference>
<dbReference type="RefSeq" id="WP_055220132.1">
    <property type="nucleotide sequence ID" value="NZ_CABJFB010000013.1"/>
</dbReference>
<evidence type="ECO:0000313" key="5">
    <source>
        <dbReference type="Proteomes" id="UP000095706"/>
    </source>
</evidence>
<protein>
    <submittedName>
        <fullName evidence="2">Adapter protein mecA 2</fullName>
    </submittedName>
    <submittedName>
        <fullName evidence="4">Adaptor protein MecA</fullName>
    </submittedName>
</protein>
<comment type="similarity">
    <text evidence="1">Belongs to the MecA family.</text>
</comment>
<reference evidence="5 6" key="1">
    <citation type="submission" date="2015-09" db="EMBL/GenBank/DDBJ databases">
        <authorList>
            <consortium name="Pathogen Informatics"/>
        </authorList>
    </citation>
    <scope>NUCLEOTIDE SEQUENCE [LARGE SCALE GENOMIC DNA]</scope>
    <source>
        <strain evidence="2 5">2789STDY5608849</strain>
        <strain evidence="3 6">2789STDY5834885</strain>
    </source>
</reference>
<sequence>MKIEKINDNKIRCTLTSADLAERNLKLSELAYGTEKARSLFQDMMLEANQQFGFNVDNAPLMVEAVPVAPDSIVLIITRVEDPQELDTRFAKFAPSGDDTDGPEPVQYSGADDIIDLFHKLCDVKNKAQEIAKKAAQKENEKEPAASEEKNVDLVRTFHFSTLDDVISSAKALNQYFTGSNSLYKNRADANYQLVLHQSGCKPEEFNKVCNILSEYGRQESFSLAAEAFLLEHGNAMVKENALQELASL</sequence>
<dbReference type="Proteomes" id="UP000095709">
    <property type="component" value="Unassembled WGS sequence"/>
</dbReference>
<dbReference type="Proteomes" id="UP000768180">
    <property type="component" value="Unassembled WGS sequence"/>
</dbReference>
<organism evidence="2 5">
    <name type="scientific">Fusicatenibacter saccharivorans</name>
    <dbReference type="NCBI Taxonomy" id="1150298"/>
    <lineage>
        <taxon>Bacteria</taxon>
        <taxon>Bacillati</taxon>
        <taxon>Bacillota</taxon>
        <taxon>Clostridia</taxon>
        <taxon>Lachnospirales</taxon>
        <taxon>Lachnospiraceae</taxon>
        <taxon>Fusicatenibacter</taxon>
    </lineage>
</organism>
<reference evidence="4" key="3">
    <citation type="submission" date="2020-02" db="EMBL/GenBank/DDBJ databases">
        <authorList>
            <person name="Littmann E."/>
            <person name="Sorbara M."/>
        </authorList>
    </citation>
    <scope>NUCLEOTIDE SEQUENCE</scope>
    <source>
        <strain evidence="4">MSK.14.54</strain>
    </source>
</reference>
<dbReference type="STRING" id="1150298.ERS852406_02305"/>
<dbReference type="AlphaFoldDB" id="A0A174G3Y8"/>
<name>A0A174G3Y8_9FIRM</name>
<accession>A0A174G3Y8</accession>
<dbReference type="Pfam" id="PF05389">
    <property type="entry name" value="MecA"/>
    <property type="match status" value="1"/>
</dbReference>